<evidence type="ECO:0000256" key="5">
    <source>
        <dbReference type="SAM" id="MobiDB-lite"/>
    </source>
</evidence>
<dbReference type="InterPro" id="IPR018062">
    <property type="entry name" value="HTH_AraC-typ_CS"/>
</dbReference>
<dbReference type="InterPro" id="IPR050204">
    <property type="entry name" value="AraC_XylS_family_regulators"/>
</dbReference>
<evidence type="ECO:0000259" key="6">
    <source>
        <dbReference type="PROSITE" id="PS01124"/>
    </source>
</evidence>
<feature type="domain" description="HTH araC/xylS-type" evidence="6">
    <location>
        <begin position="215"/>
        <end position="316"/>
    </location>
</feature>
<sequence length="341" mass="37367">MDGYRNDWIDGLLPQDALSQLLLLHPVRTELDTRCRLNAPWRMAHPAAPVNVAPYHLVVEGAAKVDVEGHGTMALNTGDMLVFPRGHAHRLYTADSDAATPLYTVYRETPVLRLANDAAGSATDILCGQFHFDAAGSRTLFDALPDVVLVRTAERVEFLGLQSLIRLLRDETNEPRPGASAVVSHLASALLLLLLRAWLEQAHAVPGFFALLADSRLNRALHGMLNEPGEAWTIEQLARACGMSRASFVRSFRMAAGKTPAELLLAIRMTHAAHSLIRTRRSIGEIGESVGYRSEAAFNRAFKRSYGMGPGLFRRQQPDDVTLPLPPASPTQNSLASAERR</sequence>
<dbReference type="PRINTS" id="PR00032">
    <property type="entry name" value="HTHARAC"/>
</dbReference>
<organism evidence="7 8">
    <name type="scientific">Aquamicrobium terrae</name>
    <dbReference type="NCBI Taxonomy" id="1324945"/>
    <lineage>
        <taxon>Bacteria</taxon>
        <taxon>Pseudomonadati</taxon>
        <taxon>Pseudomonadota</taxon>
        <taxon>Alphaproteobacteria</taxon>
        <taxon>Hyphomicrobiales</taxon>
        <taxon>Phyllobacteriaceae</taxon>
        <taxon>Aquamicrobium</taxon>
    </lineage>
</organism>
<dbReference type="RefSeq" id="WP_354197259.1">
    <property type="nucleotide sequence ID" value="NZ_JBEPML010000013.1"/>
</dbReference>
<dbReference type="Proteomes" id="UP001549076">
    <property type="component" value="Unassembled WGS sequence"/>
</dbReference>
<evidence type="ECO:0000313" key="8">
    <source>
        <dbReference type="Proteomes" id="UP001549076"/>
    </source>
</evidence>
<evidence type="ECO:0000313" key="7">
    <source>
        <dbReference type="EMBL" id="MET3793384.1"/>
    </source>
</evidence>
<keyword evidence="8" id="KW-1185">Reference proteome</keyword>
<gene>
    <name evidence="7" type="ORF">ABID37_003608</name>
</gene>
<proteinExistence type="predicted"/>
<keyword evidence="4" id="KW-0804">Transcription</keyword>
<dbReference type="PROSITE" id="PS01124">
    <property type="entry name" value="HTH_ARAC_FAMILY_2"/>
    <property type="match status" value="1"/>
</dbReference>
<comment type="caution">
    <text evidence="7">The sequence shown here is derived from an EMBL/GenBank/DDBJ whole genome shotgun (WGS) entry which is preliminary data.</text>
</comment>
<dbReference type="Gene3D" id="2.60.120.10">
    <property type="entry name" value="Jelly Rolls"/>
    <property type="match status" value="1"/>
</dbReference>
<dbReference type="InterPro" id="IPR037923">
    <property type="entry name" value="HTH-like"/>
</dbReference>
<dbReference type="SUPFAM" id="SSF51215">
    <property type="entry name" value="Regulatory protein AraC"/>
    <property type="match status" value="1"/>
</dbReference>
<dbReference type="EMBL" id="JBEPML010000013">
    <property type="protein sequence ID" value="MET3793384.1"/>
    <property type="molecule type" value="Genomic_DNA"/>
</dbReference>
<dbReference type="SMART" id="SM00342">
    <property type="entry name" value="HTH_ARAC"/>
    <property type="match status" value="1"/>
</dbReference>
<dbReference type="Pfam" id="PF12833">
    <property type="entry name" value="HTH_18"/>
    <property type="match status" value="1"/>
</dbReference>
<dbReference type="SUPFAM" id="SSF46689">
    <property type="entry name" value="Homeodomain-like"/>
    <property type="match status" value="2"/>
</dbReference>
<dbReference type="PROSITE" id="PS00041">
    <property type="entry name" value="HTH_ARAC_FAMILY_1"/>
    <property type="match status" value="1"/>
</dbReference>
<dbReference type="PANTHER" id="PTHR46796">
    <property type="entry name" value="HTH-TYPE TRANSCRIPTIONAL ACTIVATOR RHAS-RELATED"/>
    <property type="match status" value="1"/>
</dbReference>
<feature type="compositionally biased region" description="Polar residues" evidence="5">
    <location>
        <begin position="330"/>
        <end position="341"/>
    </location>
</feature>
<keyword evidence="2" id="KW-0238">DNA-binding</keyword>
<dbReference type="InterPro" id="IPR020449">
    <property type="entry name" value="Tscrpt_reg_AraC-type_HTH"/>
</dbReference>
<reference evidence="7 8" key="1">
    <citation type="submission" date="2024-06" db="EMBL/GenBank/DDBJ databases">
        <title>Genomic Encyclopedia of Type Strains, Phase IV (KMG-IV): sequencing the most valuable type-strain genomes for metagenomic binning, comparative biology and taxonomic classification.</title>
        <authorList>
            <person name="Goeker M."/>
        </authorList>
    </citation>
    <scope>NUCLEOTIDE SEQUENCE [LARGE SCALE GENOMIC DNA]</scope>
    <source>
        <strain evidence="7 8">DSM 27865</strain>
    </source>
</reference>
<evidence type="ECO:0000256" key="1">
    <source>
        <dbReference type="ARBA" id="ARBA00023015"/>
    </source>
</evidence>
<dbReference type="PANTHER" id="PTHR46796:SF7">
    <property type="entry name" value="ARAC FAMILY TRANSCRIPTIONAL REGULATOR"/>
    <property type="match status" value="1"/>
</dbReference>
<dbReference type="InterPro" id="IPR014710">
    <property type="entry name" value="RmlC-like_jellyroll"/>
</dbReference>
<name>A0ABV2N2V5_9HYPH</name>
<dbReference type="Gene3D" id="1.10.10.60">
    <property type="entry name" value="Homeodomain-like"/>
    <property type="match status" value="2"/>
</dbReference>
<protein>
    <submittedName>
        <fullName evidence="7">AraC family transcriptional activator of mtrCDE</fullName>
    </submittedName>
</protein>
<dbReference type="InterPro" id="IPR009057">
    <property type="entry name" value="Homeodomain-like_sf"/>
</dbReference>
<dbReference type="InterPro" id="IPR018060">
    <property type="entry name" value="HTH_AraC"/>
</dbReference>
<evidence type="ECO:0000256" key="3">
    <source>
        <dbReference type="ARBA" id="ARBA00023159"/>
    </source>
</evidence>
<dbReference type="Pfam" id="PF12852">
    <property type="entry name" value="Cupin_6"/>
    <property type="match status" value="1"/>
</dbReference>
<feature type="region of interest" description="Disordered" evidence="5">
    <location>
        <begin position="316"/>
        <end position="341"/>
    </location>
</feature>
<dbReference type="InterPro" id="IPR032783">
    <property type="entry name" value="AraC_lig"/>
</dbReference>
<keyword evidence="1" id="KW-0805">Transcription regulation</keyword>
<accession>A0ABV2N2V5</accession>
<keyword evidence="3" id="KW-0010">Activator</keyword>
<evidence type="ECO:0000256" key="4">
    <source>
        <dbReference type="ARBA" id="ARBA00023163"/>
    </source>
</evidence>
<evidence type="ECO:0000256" key="2">
    <source>
        <dbReference type="ARBA" id="ARBA00023125"/>
    </source>
</evidence>